<gene>
    <name evidence="8" type="ORF">SAMN02745206_03143</name>
</gene>
<feature type="domain" description="BioF2-like acetyltransferase" evidence="7">
    <location>
        <begin position="152"/>
        <end position="290"/>
    </location>
</feature>
<reference evidence="9" key="1">
    <citation type="submission" date="2016-11" db="EMBL/GenBank/DDBJ databases">
        <authorList>
            <person name="Varghese N."/>
            <person name="Submissions S."/>
        </authorList>
    </citation>
    <scope>NUCLEOTIDE SEQUENCE [LARGE SCALE GENOMIC DNA]</scope>
    <source>
        <strain evidence="9">DSM 9756</strain>
    </source>
</reference>
<dbReference type="EMBL" id="FQVB01000037">
    <property type="protein sequence ID" value="SHG03288.1"/>
    <property type="molecule type" value="Genomic_DNA"/>
</dbReference>
<keyword evidence="4" id="KW-0573">Peptidoglycan synthesis</keyword>
<keyword evidence="9" id="KW-1185">Reference proteome</keyword>
<dbReference type="PANTHER" id="PTHR36174">
    <property type="entry name" value="LIPID II:GLYCINE GLYCYLTRANSFERASE"/>
    <property type="match status" value="1"/>
</dbReference>
<organism evidence="8 9">
    <name type="scientific">Desulfacinum infernum DSM 9756</name>
    <dbReference type="NCBI Taxonomy" id="1121391"/>
    <lineage>
        <taxon>Bacteria</taxon>
        <taxon>Pseudomonadati</taxon>
        <taxon>Thermodesulfobacteriota</taxon>
        <taxon>Syntrophobacteria</taxon>
        <taxon>Syntrophobacterales</taxon>
        <taxon>Syntrophobacteraceae</taxon>
        <taxon>Desulfacinum</taxon>
    </lineage>
</organism>
<dbReference type="Pfam" id="PF13480">
    <property type="entry name" value="Acetyltransf_6"/>
    <property type="match status" value="1"/>
</dbReference>
<dbReference type="GO" id="GO:0008360">
    <property type="term" value="P:regulation of cell shape"/>
    <property type="evidence" value="ECO:0007669"/>
    <property type="project" value="UniProtKB-KW"/>
</dbReference>
<evidence type="ECO:0000256" key="3">
    <source>
        <dbReference type="ARBA" id="ARBA00022960"/>
    </source>
</evidence>
<evidence type="ECO:0000256" key="2">
    <source>
        <dbReference type="ARBA" id="ARBA00022679"/>
    </source>
</evidence>
<evidence type="ECO:0000256" key="5">
    <source>
        <dbReference type="ARBA" id="ARBA00023315"/>
    </source>
</evidence>
<comment type="similarity">
    <text evidence="1">Belongs to the FemABX family.</text>
</comment>
<dbReference type="NCBIfam" id="TIGR03019">
    <property type="entry name" value="pepcterm_femAB"/>
    <property type="match status" value="1"/>
</dbReference>
<dbReference type="Proteomes" id="UP000184076">
    <property type="component" value="Unassembled WGS sequence"/>
</dbReference>
<dbReference type="OrthoDB" id="9773932at2"/>
<dbReference type="STRING" id="1121391.SAMN02745206_03143"/>
<evidence type="ECO:0000256" key="6">
    <source>
        <dbReference type="ARBA" id="ARBA00023316"/>
    </source>
</evidence>
<protein>
    <submittedName>
        <fullName evidence="8">FemAB-related protein, PEP-CTERM system-associated</fullName>
    </submittedName>
</protein>
<keyword evidence="6" id="KW-0961">Cell wall biogenesis/degradation</keyword>
<dbReference type="AlphaFoldDB" id="A0A1M5GHV5"/>
<dbReference type="InterPro" id="IPR038740">
    <property type="entry name" value="BioF2-like_GNAT_dom"/>
</dbReference>
<keyword evidence="2" id="KW-0808">Transferase</keyword>
<dbReference type="Gene3D" id="3.40.630.30">
    <property type="match status" value="1"/>
</dbReference>
<evidence type="ECO:0000256" key="4">
    <source>
        <dbReference type="ARBA" id="ARBA00022984"/>
    </source>
</evidence>
<dbReference type="PROSITE" id="PS51191">
    <property type="entry name" value="FEMABX"/>
    <property type="match status" value="1"/>
</dbReference>
<dbReference type="GO" id="GO:0009252">
    <property type="term" value="P:peptidoglycan biosynthetic process"/>
    <property type="evidence" value="ECO:0007669"/>
    <property type="project" value="UniProtKB-KW"/>
</dbReference>
<evidence type="ECO:0000256" key="1">
    <source>
        <dbReference type="ARBA" id="ARBA00009943"/>
    </source>
</evidence>
<dbReference type="InterPro" id="IPR003447">
    <property type="entry name" value="FEMABX"/>
</dbReference>
<dbReference type="GO" id="GO:0071555">
    <property type="term" value="P:cell wall organization"/>
    <property type="evidence" value="ECO:0007669"/>
    <property type="project" value="UniProtKB-KW"/>
</dbReference>
<evidence type="ECO:0000259" key="7">
    <source>
        <dbReference type="Pfam" id="PF13480"/>
    </source>
</evidence>
<dbReference type="RefSeq" id="WP_073041136.1">
    <property type="nucleotide sequence ID" value="NZ_FQVB01000037.1"/>
</dbReference>
<accession>A0A1M5GHV5</accession>
<dbReference type="InterPro" id="IPR050644">
    <property type="entry name" value="PG_Glycine_Bridge_Synth"/>
</dbReference>
<evidence type="ECO:0000313" key="8">
    <source>
        <dbReference type="EMBL" id="SHG03288.1"/>
    </source>
</evidence>
<sequence length="348" mass="39689">MLKIRKITESDRAAWDAYVASHPGGTPFHTTAWKRAVEASFGHRSSYLVAEDFHRTGQTPSVVGVLPLFEMRSRLFGHYFLSVPFAETGGALADSPEVERALIDHAAELSAERKASYLELRNRRPVDGLPTKDLYVSFRKEMSPDPDENLKAIPRKSRRMVRVGMKAGLRSETGRHLLDTFYEILAANYHRLGTPVFPRRLFANFLARFGSRADILAVRTREGAPVAAVLSFYWRDAVMPYYAGSLFSHRHLAPNDFMYWELMRRACLAGFRRFDFGRSKKGTGSYAFKKHWGFEPEPLAYQYVLHRASAMPDMSPANPRYRFLIEAWRRLPHGATRLLGPPVARHLA</sequence>
<proteinExistence type="inferred from homology"/>
<name>A0A1M5GHV5_9BACT</name>
<evidence type="ECO:0000313" key="9">
    <source>
        <dbReference type="Proteomes" id="UP000184076"/>
    </source>
</evidence>
<dbReference type="SUPFAM" id="SSF55729">
    <property type="entry name" value="Acyl-CoA N-acyltransferases (Nat)"/>
    <property type="match status" value="2"/>
</dbReference>
<keyword evidence="5" id="KW-0012">Acyltransferase</keyword>
<dbReference type="InterPro" id="IPR016181">
    <property type="entry name" value="Acyl_CoA_acyltransferase"/>
</dbReference>
<keyword evidence="3" id="KW-0133">Cell shape</keyword>
<dbReference type="GO" id="GO:0016755">
    <property type="term" value="F:aminoacyltransferase activity"/>
    <property type="evidence" value="ECO:0007669"/>
    <property type="project" value="InterPro"/>
</dbReference>
<dbReference type="InterPro" id="IPR017469">
    <property type="entry name" value="PEP-CTERM_FemAB-rel"/>
</dbReference>
<dbReference type="PANTHER" id="PTHR36174:SF1">
    <property type="entry name" value="LIPID II:GLYCINE GLYCYLTRANSFERASE"/>
    <property type="match status" value="1"/>
</dbReference>